<sequence>MQVDRKVIESSLVSKGFVRHDTHHKYFYHEIEGQRTGIHTYTSHGSKYKTYRDPLLGRMKRELRLDSLGQVVDLCRCPITGDGYNEILRKKGQI</sequence>
<evidence type="ECO:0008006" key="3">
    <source>
        <dbReference type="Google" id="ProtNLM"/>
    </source>
</evidence>
<evidence type="ECO:0000313" key="2">
    <source>
        <dbReference type="Proteomes" id="UP000315534"/>
    </source>
</evidence>
<name>A0A523XMW0_UNCT6</name>
<comment type="caution">
    <text evidence="1">The sequence shown here is derived from an EMBL/GenBank/DDBJ whole genome shotgun (WGS) entry which is preliminary data.</text>
</comment>
<gene>
    <name evidence="1" type="ORF">E3J38_05280</name>
</gene>
<reference evidence="1 2" key="1">
    <citation type="submission" date="2019-03" db="EMBL/GenBank/DDBJ databases">
        <title>Metabolic potential of uncultured bacteria and archaea associated with petroleum seepage in deep-sea sediments.</title>
        <authorList>
            <person name="Dong X."/>
            <person name="Hubert C."/>
        </authorList>
    </citation>
    <scope>NUCLEOTIDE SEQUENCE [LARGE SCALE GENOMIC DNA]</scope>
    <source>
        <strain evidence="1">E29_bin36</strain>
    </source>
</reference>
<organism evidence="1 2">
    <name type="scientific">candidate division TA06 bacterium</name>
    <dbReference type="NCBI Taxonomy" id="2250710"/>
    <lineage>
        <taxon>Bacteria</taxon>
        <taxon>Bacteria division TA06</taxon>
    </lineage>
</organism>
<proteinExistence type="predicted"/>
<evidence type="ECO:0000313" key="1">
    <source>
        <dbReference type="EMBL" id="TET80621.1"/>
    </source>
</evidence>
<accession>A0A523XMW0</accession>
<dbReference type="EMBL" id="SOIP01000316">
    <property type="protein sequence ID" value="TET80621.1"/>
    <property type="molecule type" value="Genomic_DNA"/>
</dbReference>
<dbReference type="Proteomes" id="UP000315534">
    <property type="component" value="Unassembled WGS sequence"/>
</dbReference>
<dbReference type="AlphaFoldDB" id="A0A523XMW0"/>
<protein>
    <recommendedName>
        <fullName evidence="3">Type II toxin-antitoxin system HicA family toxin</fullName>
    </recommendedName>
</protein>